<dbReference type="KEGG" id="spu:115919422"/>
<dbReference type="RefSeq" id="XP_030829018.1">
    <property type="nucleotide sequence ID" value="XM_030973158.1"/>
</dbReference>
<dbReference type="GO" id="GO:0016051">
    <property type="term" value="P:carbohydrate biosynthetic process"/>
    <property type="evidence" value="ECO:0007669"/>
    <property type="project" value="InterPro"/>
</dbReference>
<proteinExistence type="inferred from homology"/>
<dbReference type="InParanoid" id="A0A7M7ST14"/>
<organism evidence="10 11">
    <name type="scientific">Strongylocentrotus purpuratus</name>
    <name type="common">Purple sea urchin</name>
    <dbReference type="NCBI Taxonomy" id="7668"/>
    <lineage>
        <taxon>Eukaryota</taxon>
        <taxon>Metazoa</taxon>
        <taxon>Echinodermata</taxon>
        <taxon>Eleutherozoa</taxon>
        <taxon>Echinozoa</taxon>
        <taxon>Echinoidea</taxon>
        <taxon>Euechinoidea</taxon>
        <taxon>Echinacea</taxon>
        <taxon>Camarodonta</taxon>
        <taxon>Echinidea</taxon>
        <taxon>Strongylocentrotidae</taxon>
        <taxon>Strongylocentrotus</taxon>
    </lineage>
</organism>
<dbReference type="PANTHER" id="PTHR12137">
    <property type="entry name" value="CARBOHYDRATE SULFOTRANSFERASE"/>
    <property type="match status" value="1"/>
</dbReference>
<keyword evidence="3 9" id="KW-0808">Transferase</keyword>
<feature type="transmembrane region" description="Helical" evidence="9">
    <location>
        <begin position="46"/>
        <end position="68"/>
    </location>
</feature>
<evidence type="ECO:0000256" key="9">
    <source>
        <dbReference type="RuleBase" id="RU364020"/>
    </source>
</evidence>
<keyword evidence="9" id="KW-0735">Signal-anchor</keyword>
<keyword evidence="5 9" id="KW-1133">Transmembrane helix</keyword>
<name>A0A7M7ST14_STRPU</name>
<dbReference type="InterPro" id="IPR018011">
    <property type="entry name" value="Carb_sulfotrans_8-10"/>
</dbReference>
<dbReference type="GO" id="GO:0008146">
    <property type="term" value="F:sulfotransferase activity"/>
    <property type="evidence" value="ECO:0000318"/>
    <property type="project" value="GO_Central"/>
</dbReference>
<dbReference type="OrthoDB" id="2019940at2759"/>
<sequence length="404" mass="47011">MRFETIYELAHWILTACKYKTVKRYALILFCLIEKYRLTMLDGCKLPTSTGGTLTIALLCAFCMAIILTSQSTLNILPGDVFQPSTKIRSSVKKNIVFNPPEPRSFEEATDYANMMVEQKRRRALIEEACTAANMSRQIDLDHTEGSVFKSVGHLLVDDKYKVLFGFIPKVGCTTWKGIIGKLHRKHKNDLAKINTLRNFGDNHTEIYYRLQNYRKVLFVREPITRMLSGYLSKLRNFKGNQRIWEQFIGESIVKRYRGYNHVERYKDEIIKPWMNITLSEYIQYITDIGSNIYMGELNDHWLPLHVVSNPCQIHYDFIGHYENLAVEGPFVLKWLGVDNLISFPPVHESHASNALIREYSEISLSFLKRISAYYSFDYKAFGYHINETLSILMKGIFDEKEDD</sequence>
<evidence type="ECO:0000256" key="4">
    <source>
        <dbReference type="ARBA" id="ARBA00022692"/>
    </source>
</evidence>
<keyword evidence="9" id="KW-0119">Carbohydrate metabolism</keyword>
<dbReference type="InterPro" id="IPR005331">
    <property type="entry name" value="Sulfotransferase"/>
</dbReference>
<dbReference type="Proteomes" id="UP000007110">
    <property type="component" value="Unassembled WGS sequence"/>
</dbReference>
<keyword evidence="8 9" id="KW-0325">Glycoprotein</keyword>
<dbReference type="PANTHER" id="PTHR12137:SF54">
    <property type="entry name" value="CARBOHYDRATE SULFOTRANSFERASE"/>
    <property type="match status" value="1"/>
</dbReference>
<evidence type="ECO:0000256" key="8">
    <source>
        <dbReference type="ARBA" id="ARBA00023180"/>
    </source>
</evidence>
<evidence type="ECO:0000256" key="7">
    <source>
        <dbReference type="ARBA" id="ARBA00023136"/>
    </source>
</evidence>
<reference evidence="10" key="2">
    <citation type="submission" date="2021-01" db="UniProtKB">
        <authorList>
            <consortium name="EnsemblMetazoa"/>
        </authorList>
    </citation>
    <scope>IDENTIFICATION</scope>
</reference>
<dbReference type="EnsemblMetazoa" id="XM_030973158">
    <property type="protein sequence ID" value="XP_030829018"/>
    <property type="gene ID" value="LOC115919422"/>
</dbReference>
<dbReference type="GeneID" id="115919422"/>
<evidence type="ECO:0000256" key="6">
    <source>
        <dbReference type="ARBA" id="ARBA00023034"/>
    </source>
</evidence>
<comment type="similarity">
    <text evidence="2 9">Belongs to the sulfotransferase 2 family.</text>
</comment>
<evidence type="ECO:0000313" key="10">
    <source>
        <dbReference type="EnsemblMetazoa" id="XP_030829018"/>
    </source>
</evidence>
<comment type="subcellular location">
    <subcellularLocation>
        <location evidence="1 9">Golgi apparatus membrane</location>
        <topology evidence="1 9">Single-pass type II membrane protein</topology>
    </subcellularLocation>
</comment>
<dbReference type="Pfam" id="PF03567">
    <property type="entry name" value="Sulfotransfer_2"/>
    <property type="match status" value="1"/>
</dbReference>
<accession>A0A7M7ST14</accession>
<evidence type="ECO:0000256" key="1">
    <source>
        <dbReference type="ARBA" id="ARBA00004323"/>
    </source>
</evidence>
<keyword evidence="6 9" id="KW-0333">Golgi apparatus</keyword>
<keyword evidence="7 9" id="KW-0472">Membrane</keyword>
<evidence type="ECO:0000256" key="2">
    <source>
        <dbReference type="ARBA" id="ARBA00006339"/>
    </source>
</evidence>
<keyword evidence="4 9" id="KW-0812">Transmembrane</keyword>
<dbReference type="AlphaFoldDB" id="A0A7M7ST14"/>
<evidence type="ECO:0000256" key="5">
    <source>
        <dbReference type="ARBA" id="ARBA00022989"/>
    </source>
</evidence>
<protein>
    <recommendedName>
        <fullName evidence="9">Carbohydrate sulfotransferase</fullName>
        <ecNumber evidence="9">2.8.2.-</ecNumber>
    </recommendedName>
</protein>
<dbReference type="EC" id="2.8.2.-" evidence="9"/>
<reference evidence="11" key="1">
    <citation type="submission" date="2015-02" db="EMBL/GenBank/DDBJ databases">
        <title>Genome sequencing for Strongylocentrotus purpuratus.</title>
        <authorList>
            <person name="Murali S."/>
            <person name="Liu Y."/>
            <person name="Vee V."/>
            <person name="English A."/>
            <person name="Wang M."/>
            <person name="Skinner E."/>
            <person name="Han Y."/>
            <person name="Muzny D.M."/>
            <person name="Worley K.C."/>
            <person name="Gibbs R.A."/>
        </authorList>
    </citation>
    <scope>NUCLEOTIDE SEQUENCE</scope>
</reference>
<keyword evidence="11" id="KW-1185">Reference proteome</keyword>
<dbReference type="GO" id="GO:0000139">
    <property type="term" value="C:Golgi membrane"/>
    <property type="evidence" value="ECO:0007669"/>
    <property type="project" value="UniProtKB-SubCell"/>
</dbReference>
<dbReference type="OMA" id="WEWKSAT"/>
<evidence type="ECO:0000313" key="11">
    <source>
        <dbReference type="Proteomes" id="UP000007110"/>
    </source>
</evidence>
<evidence type="ECO:0000256" key="3">
    <source>
        <dbReference type="ARBA" id="ARBA00022679"/>
    </source>
</evidence>